<dbReference type="AlphaFoldDB" id="A0A8T0G6Y7"/>
<keyword evidence="3 14" id="KW-0813">Transport</keyword>
<evidence type="ECO:0000313" key="18">
    <source>
        <dbReference type="Proteomes" id="UP000822688"/>
    </source>
</evidence>
<keyword evidence="7 14" id="KW-1133">Transmembrane helix</keyword>
<dbReference type="Pfam" id="PF00571">
    <property type="entry name" value="CBS"/>
    <property type="match status" value="1"/>
</dbReference>
<sequence length="789" mass="87291">MQGKNMPGVNGGGPMWSELPNREPPESPSHNSEDDGFMLGHRDSRMESLDYEVVESVAYREDQAQRRIWHHASYITLKWIFALLIGIGTGLAAFFINIAVENFSGWKFAATFALMEYHFFLGLVVYIAFNAALVFSSALIVTQFAPAAAGSGIPEIKAYLNGIDTPGILLFRTLIGKVLGSIGSVGGGLALGKEGPLVHTGACIASVLGQGGSTKYHVNWRWLRRFKNDRDRRDLVTCGCAAGVAAAFRSPVGGVLFALEEVTSWWRSQLLWRVFFTSAVVAVVVRTAMGWCKNGNCGHFSSGGFIIWDISGGQDDYSFFELLPMAMLGAIGGLLGALFNQLTVWISSWRRNVLHRKGNRVKIIEVLLVSLITSMLSFGLPMMTSCKQCPDPVKYPGVVCPRPSGSYGNYVNFFCSNENQYNDLATIFFNTQDDAIRNLFSTNTPHEYTTRSLLTFLVMFFSLAVLTYGTAVPSGQFVPGIMIGATYGRLVGILVVNSSSKDSVDEGTYALLGAASFLGGSMRMTVSLCVIMVEITNNLQLLPLIMLVLLISKAVGDAFNNGFYEEQVKLRSLPLLESRPQRFMRNLAAKDAISRRKVVQFSRVTKVGHIVAVLRSTNHNGFPVVEKLQTGEPVVIGLILRSYLLVLLQAKSDFQQNPAPEDARGRMNHRYDVTDFTKPVSSKGLSIYEIDISPVEMEMYIDLQPFVNPAPYMVPEDMSLTKVHYLFRQLGLRHICVVPRPSQVVGVITRKDLLPEVLEERESLEEIMSSRGRYFAPPDNRQPLLEDLI</sequence>
<dbReference type="CDD" id="cd04591">
    <property type="entry name" value="CBS_pair_voltage-gated_CLC_euk_bac"/>
    <property type="match status" value="1"/>
</dbReference>
<dbReference type="Gene3D" id="3.10.580.10">
    <property type="entry name" value="CBS-domain"/>
    <property type="match status" value="1"/>
</dbReference>
<comment type="subcellular location">
    <subcellularLocation>
        <location evidence="1 14">Membrane</location>
        <topology evidence="1 14">Multi-pass membrane protein</topology>
    </subcellularLocation>
</comment>
<dbReference type="Proteomes" id="UP000822688">
    <property type="component" value="Chromosome 12"/>
</dbReference>
<evidence type="ECO:0000256" key="1">
    <source>
        <dbReference type="ARBA" id="ARBA00004141"/>
    </source>
</evidence>
<dbReference type="SMART" id="SM00116">
    <property type="entry name" value="CBS"/>
    <property type="match status" value="2"/>
</dbReference>
<evidence type="ECO:0000256" key="3">
    <source>
        <dbReference type="ARBA" id="ARBA00022448"/>
    </source>
</evidence>
<keyword evidence="9 13" id="KW-0129">CBS domain</keyword>
<dbReference type="InterPro" id="IPR014743">
    <property type="entry name" value="Cl-channel_core"/>
</dbReference>
<evidence type="ECO:0000256" key="15">
    <source>
        <dbReference type="SAM" id="MobiDB-lite"/>
    </source>
</evidence>
<keyword evidence="8 14" id="KW-0406">Ion transport</keyword>
<comment type="similarity">
    <text evidence="2 14">Belongs to the chloride channel (TC 2.A.49) family.</text>
</comment>
<proteinExistence type="inferred from homology"/>
<evidence type="ECO:0000256" key="10">
    <source>
        <dbReference type="ARBA" id="ARBA00023136"/>
    </source>
</evidence>
<dbReference type="InterPro" id="IPR000644">
    <property type="entry name" value="CBS_dom"/>
</dbReference>
<evidence type="ECO:0000256" key="6">
    <source>
        <dbReference type="ARBA" id="ARBA00022882"/>
    </source>
</evidence>
<evidence type="ECO:0000256" key="13">
    <source>
        <dbReference type="PROSITE-ProRule" id="PRU00703"/>
    </source>
</evidence>
<feature type="transmembrane region" description="Helical" evidence="14">
    <location>
        <begin position="363"/>
        <end position="380"/>
    </location>
</feature>
<evidence type="ECO:0000256" key="4">
    <source>
        <dbReference type="ARBA" id="ARBA00022692"/>
    </source>
</evidence>
<evidence type="ECO:0000256" key="5">
    <source>
        <dbReference type="ARBA" id="ARBA00022737"/>
    </source>
</evidence>
<keyword evidence="5" id="KW-0677">Repeat</keyword>
<feature type="transmembrane region" description="Helical" evidence="14">
    <location>
        <begin position="453"/>
        <end position="471"/>
    </location>
</feature>
<dbReference type="Pfam" id="PF00654">
    <property type="entry name" value="Voltage_CLC"/>
    <property type="match status" value="1"/>
</dbReference>
<comment type="caution">
    <text evidence="17">The sequence shown here is derived from an EMBL/GenBank/DDBJ whole genome shotgun (WGS) entry which is preliminary data.</text>
</comment>
<keyword evidence="4 14" id="KW-0812">Transmembrane</keyword>
<evidence type="ECO:0000256" key="12">
    <source>
        <dbReference type="ARBA" id="ARBA00023214"/>
    </source>
</evidence>
<dbReference type="InterPro" id="IPR046342">
    <property type="entry name" value="CBS_dom_sf"/>
</dbReference>
<dbReference type="SUPFAM" id="SSF81340">
    <property type="entry name" value="Clc chloride channel"/>
    <property type="match status" value="1"/>
</dbReference>
<dbReference type="PANTHER" id="PTHR11689">
    <property type="entry name" value="CHLORIDE CHANNEL PROTEIN CLC FAMILY MEMBER"/>
    <property type="match status" value="1"/>
</dbReference>
<dbReference type="PANTHER" id="PTHR11689:SF136">
    <property type="entry name" value="H(+)_CL(-) EXCHANGE TRANSPORTER 7"/>
    <property type="match status" value="1"/>
</dbReference>
<feature type="transmembrane region" description="Helical" evidence="14">
    <location>
        <begin position="76"/>
        <end position="99"/>
    </location>
</feature>
<evidence type="ECO:0000256" key="7">
    <source>
        <dbReference type="ARBA" id="ARBA00022989"/>
    </source>
</evidence>
<feature type="transmembrane region" description="Helical" evidence="14">
    <location>
        <begin position="119"/>
        <end position="141"/>
    </location>
</feature>
<evidence type="ECO:0000256" key="2">
    <source>
        <dbReference type="ARBA" id="ARBA00009476"/>
    </source>
</evidence>
<evidence type="ECO:0000256" key="9">
    <source>
        <dbReference type="ARBA" id="ARBA00023122"/>
    </source>
</evidence>
<dbReference type="InterPro" id="IPR051280">
    <property type="entry name" value="Cl-channel/antiporter"/>
</dbReference>
<feature type="transmembrane region" description="Helical" evidence="14">
    <location>
        <begin position="477"/>
        <end position="497"/>
    </location>
</feature>
<gene>
    <name evidence="17" type="ORF">KC19_12G119300</name>
</gene>
<feature type="transmembrane region" description="Helical" evidence="14">
    <location>
        <begin position="509"/>
        <end position="533"/>
    </location>
</feature>
<name>A0A8T0G6Y7_CERPU</name>
<reference evidence="17" key="1">
    <citation type="submission" date="2020-06" db="EMBL/GenBank/DDBJ databases">
        <title>WGS assembly of Ceratodon purpureus strain R40.</title>
        <authorList>
            <person name="Carey S.B."/>
            <person name="Jenkins J."/>
            <person name="Shu S."/>
            <person name="Lovell J.T."/>
            <person name="Sreedasyam A."/>
            <person name="Maumus F."/>
            <person name="Tiley G.P."/>
            <person name="Fernandez-Pozo N."/>
            <person name="Barry K."/>
            <person name="Chen C."/>
            <person name="Wang M."/>
            <person name="Lipzen A."/>
            <person name="Daum C."/>
            <person name="Saski C.A."/>
            <person name="Payton A.C."/>
            <person name="Mcbreen J.C."/>
            <person name="Conrad R.E."/>
            <person name="Kollar L.M."/>
            <person name="Olsson S."/>
            <person name="Huttunen S."/>
            <person name="Landis J.B."/>
            <person name="Wickett N.J."/>
            <person name="Johnson M.G."/>
            <person name="Rensing S.A."/>
            <person name="Grimwood J."/>
            <person name="Schmutz J."/>
            <person name="Mcdaniel S.F."/>
        </authorList>
    </citation>
    <scope>NUCLEOTIDE SEQUENCE</scope>
    <source>
        <strain evidence="17">R40</strain>
    </source>
</reference>
<dbReference type="PRINTS" id="PR00762">
    <property type="entry name" value="CLCHANNEL"/>
</dbReference>
<dbReference type="SUPFAM" id="SSF54631">
    <property type="entry name" value="CBS-domain pair"/>
    <property type="match status" value="1"/>
</dbReference>
<evidence type="ECO:0000259" key="16">
    <source>
        <dbReference type="PROSITE" id="PS51371"/>
    </source>
</evidence>
<evidence type="ECO:0000256" key="8">
    <source>
        <dbReference type="ARBA" id="ARBA00023065"/>
    </source>
</evidence>
<evidence type="ECO:0000256" key="11">
    <source>
        <dbReference type="ARBA" id="ARBA00023173"/>
    </source>
</evidence>
<feature type="transmembrane region" description="Helical" evidence="14">
    <location>
        <begin position="539"/>
        <end position="559"/>
    </location>
</feature>
<dbReference type="InterPro" id="IPR002251">
    <property type="entry name" value="Cl_channel_pln"/>
</dbReference>
<dbReference type="PRINTS" id="PR01120">
    <property type="entry name" value="CLCHANNELPLT"/>
</dbReference>
<dbReference type="GO" id="GO:0005247">
    <property type="term" value="F:voltage-gated chloride channel activity"/>
    <property type="evidence" value="ECO:0007669"/>
    <property type="project" value="InterPro"/>
</dbReference>
<comment type="caution">
    <text evidence="14">Lacks conserved residue(s) required for the propagation of feature annotation.</text>
</comment>
<dbReference type="InterPro" id="IPR001807">
    <property type="entry name" value="ClC"/>
</dbReference>
<dbReference type="FunFam" id="1.10.3080.10:FF:000004">
    <property type="entry name" value="Chloride channel ClC3"/>
    <property type="match status" value="1"/>
</dbReference>
<feature type="transmembrane region" description="Helical" evidence="14">
    <location>
        <begin position="322"/>
        <end position="343"/>
    </location>
</feature>
<feature type="transmembrane region" description="Helical" evidence="14">
    <location>
        <begin position="270"/>
        <end position="289"/>
    </location>
</feature>
<dbReference type="EMBL" id="CM026433">
    <property type="protein sequence ID" value="KAG0554790.1"/>
    <property type="molecule type" value="Genomic_DNA"/>
</dbReference>
<protein>
    <recommendedName>
        <fullName evidence="14">Chloride channel protein</fullName>
    </recommendedName>
</protein>
<keyword evidence="10 14" id="KW-0472">Membrane</keyword>
<evidence type="ECO:0000256" key="14">
    <source>
        <dbReference type="RuleBase" id="RU361221"/>
    </source>
</evidence>
<dbReference type="Gene3D" id="1.10.3080.10">
    <property type="entry name" value="Clc chloride channel"/>
    <property type="match status" value="1"/>
</dbReference>
<keyword evidence="11" id="KW-0869">Chloride channel</keyword>
<keyword evidence="18" id="KW-1185">Reference proteome</keyword>
<accession>A0A8T0G6Y7</accession>
<feature type="domain" description="CBS" evidence="16">
    <location>
        <begin position="707"/>
        <end position="763"/>
    </location>
</feature>
<dbReference type="PROSITE" id="PS51371">
    <property type="entry name" value="CBS"/>
    <property type="match status" value="1"/>
</dbReference>
<dbReference type="CDD" id="cd03685">
    <property type="entry name" value="ClC_6_like"/>
    <property type="match status" value="1"/>
</dbReference>
<keyword evidence="6" id="KW-0851">Voltage-gated channel</keyword>
<evidence type="ECO:0000313" key="17">
    <source>
        <dbReference type="EMBL" id="KAG0554790.1"/>
    </source>
</evidence>
<feature type="region of interest" description="Disordered" evidence="15">
    <location>
        <begin position="1"/>
        <end position="37"/>
    </location>
</feature>
<keyword evidence="6" id="KW-0407">Ion channel</keyword>
<keyword evidence="12 14" id="KW-0868">Chloride</keyword>
<dbReference type="GO" id="GO:0034707">
    <property type="term" value="C:chloride channel complex"/>
    <property type="evidence" value="ECO:0007669"/>
    <property type="project" value="UniProtKB-KW"/>
</dbReference>
<organism evidence="17 18">
    <name type="scientific">Ceratodon purpureus</name>
    <name type="common">Fire moss</name>
    <name type="synonym">Dicranum purpureum</name>
    <dbReference type="NCBI Taxonomy" id="3225"/>
    <lineage>
        <taxon>Eukaryota</taxon>
        <taxon>Viridiplantae</taxon>
        <taxon>Streptophyta</taxon>
        <taxon>Embryophyta</taxon>
        <taxon>Bryophyta</taxon>
        <taxon>Bryophytina</taxon>
        <taxon>Bryopsida</taxon>
        <taxon>Dicranidae</taxon>
        <taxon>Pseudoditrichales</taxon>
        <taxon>Ditrichaceae</taxon>
        <taxon>Ceratodon</taxon>
    </lineage>
</organism>